<dbReference type="EMBL" id="MK266049">
    <property type="protein sequence ID" value="AZL94346.1"/>
    <property type="molecule type" value="mRNA"/>
</dbReference>
<organism evidence="3">
    <name type="scientific">Nephromyces sp. MMRI</name>
    <dbReference type="NCBI Taxonomy" id="2496275"/>
    <lineage>
        <taxon>Eukaryota</taxon>
        <taxon>Sar</taxon>
        <taxon>Alveolata</taxon>
        <taxon>Apicomplexa</taxon>
        <taxon>Aconoidasida</taxon>
        <taxon>Nephromycida</taxon>
        <taxon>Nephromyces</taxon>
    </lineage>
</organism>
<dbReference type="SUPFAM" id="SSF54637">
    <property type="entry name" value="Thioesterase/thiol ester dehydrase-isomerase"/>
    <property type="match status" value="2"/>
</dbReference>
<sequence length="314" mass="34305">MAFQTENFSKPEKVVPSLCDGYVLGNGYVEYTSRDTILYALGLGASEDPMDRRDLRYTYENSEDFGVLPTFAVLVQFLLPQVTSVHDCPGIPEFNPMLLLHGEHKLTLFKSIPTEGHLRVVSKIRKVEDKGSGALVNIQLHTYDADTGELLTINEPGIFVRGIGGFLPADRKSAGSSKPSVLIPDKEPDFVYTKKTSASQAILYRLTGDRNPLHIDPDMAAVGGFERPILHGLCTFGIAGHGIIKEVCDNEPAGLRSIEGRFSSPVVPGQSLRVEMFKGNSKETILFQVRTVETGKICLSNGVAQLNVPTNAKL</sequence>
<dbReference type="GO" id="GO:0044594">
    <property type="term" value="F:17-beta-hydroxysteroid dehydrogenase (NAD+) activity"/>
    <property type="evidence" value="ECO:0007669"/>
    <property type="project" value="TreeGrafter"/>
</dbReference>
<dbReference type="CDD" id="cd03448">
    <property type="entry name" value="HDE_HSD"/>
    <property type="match status" value="1"/>
</dbReference>
<dbReference type="GO" id="GO:0004300">
    <property type="term" value="F:enoyl-CoA hydratase activity"/>
    <property type="evidence" value="ECO:0007669"/>
    <property type="project" value="TreeGrafter"/>
</dbReference>
<feature type="domain" description="MaoC-like" evidence="1">
    <location>
        <begin position="184"/>
        <end position="297"/>
    </location>
</feature>
<evidence type="ECO:0000259" key="1">
    <source>
        <dbReference type="Pfam" id="PF01575"/>
    </source>
</evidence>
<proteinExistence type="evidence at transcript level"/>
<evidence type="ECO:0000313" key="4">
    <source>
        <dbReference type="EMBL" id="AZL94347.1"/>
    </source>
</evidence>
<dbReference type="AlphaFoldDB" id="A0A3Q8UBL1"/>
<dbReference type="PANTHER" id="PTHR13078:SF56">
    <property type="entry name" value="PEROXISOMAL MULTIFUNCTIONAL ENZYME TYPE 2"/>
    <property type="match status" value="1"/>
</dbReference>
<dbReference type="InterPro" id="IPR054357">
    <property type="entry name" value="MFE-2_N"/>
</dbReference>
<dbReference type="InterPro" id="IPR002539">
    <property type="entry name" value="MaoC-like_dom"/>
</dbReference>
<reference evidence="3" key="1">
    <citation type="journal article" date="2018" name="Genome Biol. Evol.">
        <title>Nephromyces encodes a urate metabolism pathway and predicted peroxisomes, demonstrating these are not ancient losses of apicomplexans.</title>
        <authorList>
            <person name="Paight C."/>
            <person name="Slamovits C.H."/>
            <person name="Saffo M.B."/>
            <person name="Lane C.E."/>
        </authorList>
    </citation>
    <scope>NUCLEOTIDE SEQUENCE</scope>
    <source>
        <strain evidence="3">Neph280</strain>
        <strain evidence="4">Neph281</strain>
        <strain evidence="5">Neph282</strain>
    </source>
</reference>
<evidence type="ECO:0000313" key="5">
    <source>
        <dbReference type="EMBL" id="AZL94348.1"/>
    </source>
</evidence>
<protein>
    <submittedName>
        <fullName evidence="3">Hydroxysteroid 17-beta dehydrogenase 4</fullName>
    </submittedName>
</protein>
<dbReference type="EMBL" id="MK266051">
    <property type="protein sequence ID" value="AZL94348.1"/>
    <property type="molecule type" value="mRNA"/>
</dbReference>
<accession>A0A3Q8UBL1</accession>
<evidence type="ECO:0000259" key="2">
    <source>
        <dbReference type="Pfam" id="PF22622"/>
    </source>
</evidence>
<dbReference type="GO" id="GO:0006635">
    <property type="term" value="P:fatty acid beta-oxidation"/>
    <property type="evidence" value="ECO:0007669"/>
    <property type="project" value="TreeGrafter"/>
</dbReference>
<dbReference type="PANTHER" id="PTHR13078">
    <property type="entry name" value="PEROXISOMAL MULTIFUNCTIONAL ENZYME TYPE 2-RELATED"/>
    <property type="match status" value="1"/>
</dbReference>
<dbReference type="Pfam" id="PF22622">
    <property type="entry name" value="MFE-2_hydrat-2_N"/>
    <property type="match status" value="1"/>
</dbReference>
<dbReference type="InterPro" id="IPR029069">
    <property type="entry name" value="HotDog_dom_sf"/>
</dbReference>
<dbReference type="EMBL" id="MK266050">
    <property type="protein sequence ID" value="AZL94347.1"/>
    <property type="molecule type" value="mRNA"/>
</dbReference>
<feature type="domain" description="Peroxisomal multifunctional enzyme type 2-like N-terminal" evidence="2">
    <location>
        <begin position="30"/>
        <end position="162"/>
    </location>
</feature>
<dbReference type="Gene3D" id="3.10.129.10">
    <property type="entry name" value="Hotdog Thioesterase"/>
    <property type="match status" value="1"/>
</dbReference>
<name>A0A3Q8UBL1_9APIC</name>
<evidence type="ECO:0000313" key="3">
    <source>
        <dbReference type="EMBL" id="AZL94346.1"/>
    </source>
</evidence>
<dbReference type="GO" id="GO:0003857">
    <property type="term" value="F:(3S)-3-hydroxyacyl-CoA dehydrogenase (NAD+) activity"/>
    <property type="evidence" value="ECO:0007669"/>
    <property type="project" value="TreeGrafter"/>
</dbReference>
<dbReference type="Pfam" id="PF01575">
    <property type="entry name" value="MaoC_dehydratas"/>
    <property type="match status" value="1"/>
</dbReference>
<dbReference type="GO" id="GO:0005777">
    <property type="term" value="C:peroxisome"/>
    <property type="evidence" value="ECO:0007669"/>
    <property type="project" value="TreeGrafter"/>
</dbReference>